<organism evidence="2 3">
    <name type="scientific">Gigaspora margarita</name>
    <dbReference type="NCBI Taxonomy" id="4874"/>
    <lineage>
        <taxon>Eukaryota</taxon>
        <taxon>Fungi</taxon>
        <taxon>Fungi incertae sedis</taxon>
        <taxon>Mucoromycota</taxon>
        <taxon>Glomeromycotina</taxon>
        <taxon>Glomeromycetes</taxon>
        <taxon>Diversisporales</taxon>
        <taxon>Gigasporaceae</taxon>
        <taxon>Gigaspora</taxon>
    </lineage>
</organism>
<reference evidence="2 3" key="1">
    <citation type="submission" date="2021-06" db="EMBL/GenBank/DDBJ databases">
        <authorList>
            <person name="Kallberg Y."/>
            <person name="Tangrot J."/>
            <person name="Rosling A."/>
        </authorList>
    </citation>
    <scope>NUCLEOTIDE SEQUENCE [LARGE SCALE GENOMIC DNA]</scope>
    <source>
        <strain evidence="2 3">120-4 pot B 10/14</strain>
    </source>
</reference>
<keyword evidence="3" id="KW-1185">Reference proteome</keyword>
<accession>A0ABN7XBV9</accession>
<comment type="caution">
    <text evidence="2">The sequence shown here is derived from an EMBL/GenBank/DDBJ whole genome shotgun (WGS) entry which is preliminary data.</text>
</comment>
<proteinExistence type="predicted"/>
<dbReference type="EMBL" id="CAJVQB010114731">
    <property type="protein sequence ID" value="CAG8852652.1"/>
    <property type="molecule type" value="Genomic_DNA"/>
</dbReference>
<evidence type="ECO:0000313" key="2">
    <source>
        <dbReference type="EMBL" id="CAG8852652.1"/>
    </source>
</evidence>
<name>A0ABN7XBV9_GIGMA</name>
<sequence length="86" mass="9717">TEAPPLASAPISKKEKQSLKFPLQDKQAHLEKIIEKIIEKELSRAKSFSDSHMDSSDSIRSFLIEAIRSYKTSSKEFWQGPPAKIS</sequence>
<evidence type="ECO:0000313" key="3">
    <source>
        <dbReference type="Proteomes" id="UP000789901"/>
    </source>
</evidence>
<evidence type="ECO:0000256" key="1">
    <source>
        <dbReference type="SAM" id="MobiDB-lite"/>
    </source>
</evidence>
<dbReference type="Proteomes" id="UP000789901">
    <property type="component" value="Unassembled WGS sequence"/>
</dbReference>
<protein>
    <submittedName>
        <fullName evidence="2">15892_t:CDS:1</fullName>
    </submittedName>
</protein>
<feature type="non-terminal residue" evidence="2">
    <location>
        <position position="86"/>
    </location>
</feature>
<gene>
    <name evidence="2" type="ORF">GMARGA_LOCUS41473</name>
</gene>
<feature type="region of interest" description="Disordered" evidence="1">
    <location>
        <begin position="1"/>
        <end position="20"/>
    </location>
</feature>
<feature type="non-terminal residue" evidence="2">
    <location>
        <position position="1"/>
    </location>
</feature>